<organism evidence="1">
    <name type="scientific">Rhizophora mucronata</name>
    <name type="common">Asiatic mangrove</name>
    <dbReference type="NCBI Taxonomy" id="61149"/>
    <lineage>
        <taxon>Eukaryota</taxon>
        <taxon>Viridiplantae</taxon>
        <taxon>Streptophyta</taxon>
        <taxon>Embryophyta</taxon>
        <taxon>Tracheophyta</taxon>
        <taxon>Spermatophyta</taxon>
        <taxon>Magnoliopsida</taxon>
        <taxon>eudicotyledons</taxon>
        <taxon>Gunneridae</taxon>
        <taxon>Pentapetalae</taxon>
        <taxon>rosids</taxon>
        <taxon>fabids</taxon>
        <taxon>Malpighiales</taxon>
        <taxon>Rhizophoraceae</taxon>
        <taxon>Rhizophora</taxon>
    </lineage>
</organism>
<name>A0A2P2PSK0_RHIMU</name>
<dbReference type="EMBL" id="GGEC01077223">
    <property type="protein sequence ID" value="MBX57707.1"/>
    <property type="molecule type" value="Transcribed_RNA"/>
</dbReference>
<dbReference type="AlphaFoldDB" id="A0A2P2PSK0"/>
<protein>
    <submittedName>
        <fullName evidence="1">Uncharacterized protein</fullName>
    </submittedName>
</protein>
<reference evidence="1" key="1">
    <citation type="submission" date="2018-02" db="EMBL/GenBank/DDBJ databases">
        <title>Rhizophora mucronata_Transcriptome.</title>
        <authorList>
            <person name="Meera S.P."/>
            <person name="Sreeshan A."/>
            <person name="Augustine A."/>
        </authorList>
    </citation>
    <scope>NUCLEOTIDE SEQUENCE</scope>
    <source>
        <tissue evidence="1">Leaf</tissue>
    </source>
</reference>
<accession>A0A2P2PSK0</accession>
<sequence>MGQCNKVGNMLNGFEVSLILEDDADLHFEWSISELERLIV</sequence>
<proteinExistence type="predicted"/>
<evidence type="ECO:0000313" key="1">
    <source>
        <dbReference type="EMBL" id="MBX57707.1"/>
    </source>
</evidence>